<dbReference type="GO" id="GO:0047429">
    <property type="term" value="F:nucleoside triphosphate diphosphatase activity"/>
    <property type="evidence" value="ECO:0007669"/>
    <property type="project" value="InterPro"/>
</dbReference>
<comment type="similarity">
    <text evidence="7 9">Belongs to the Maf family. YceF subfamily.</text>
</comment>
<dbReference type="Pfam" id="PF02545">
    <property type="entry name" value="Maf"/>
    <property type="match status" value="1"/>
</dbReference>
<protein>
    <recommendedName>
        <fullName evidence="8 9">7-methyl-GTP pyrophosphatase</fullName>
        <shortName evidence="9">m(7)GTP pyrophosphatase</shortName>
        <ecNumber evidence="9">3.6.1.-</ecNumber>
    </recommendedName>
</protein>
<feature type="site" description="Important for substrate specificity" evidence="9">
    <location>
        <position position="72"/>
    </location>
</feature>
<comment type="catalytic activity">
    <reaction evidence="5 9">
        <text>N(7)-methyl-GTP + H2O = N(7)-methyl-GMP + diphosphate + H(+)</text>
        <dbReference type="Rhea" id="RHEA:58744"/>
        <dbReference type="ChEBI" id="CHEBI:15377"/>
        <dbReference type="ChEBI" id="CHEBI:15378"/>
        <dbReference type="ChEBI" id="CHEBI:33019"/>
        <dbReference type="ChEBI" id="CHEBI:58285"/>
        <dbReference type="ChEBI" id="CHEBI:87133"/>
    </reaction>
</comment>
<reference evidence="10 11" key="1">
    <citation type="submission" date="2020-08" db="EMBL/GenBank/DDBJ databases">
        <title>Genomic Encyclopedia of Type Strains, Phase IV (KMG-IV): sequencing the most valuable type-strain genomes for metagenomic binning, comparative biology and taxonomic classification.</title>
        <authorList>
            <person name="Goeker M."/>
        </authorList>
    </citation>
    <scope>NUCLEOTIDE SEQUENCE [LARGE SCALE GENOMIC DNA]</scope>
    <source>
        <strain evidence="10 11">DSM 22975</strain>
    </source>
</reference>
<feature type="active site" description="Proton acceptor" evidence="9">
    <location>
        <position position="71"/>
    </location>
</feature>
<feature type="site" description="Important for substrate specificity" evidence="9">
    <location>
        <position position="14"/>
    </location>
</feature>
<evidence type="ECO:0000256" key="7">
    <source>
        <dbReference type="ARBA" id="ARBA00060749"/>
    </source>
</evidence>
<dbReference type="AlphaFoldDB" id="A0A841GKT7"/>
<organism evidence="10 11">
    <name type="scientific">Tolumonas osonensis</name>
    <dbReference type="NCBI Taxonomy" id="675874"/>
    <lineage>
        <taxon>Bacteria</taxon>
        <taxon>Pseudomonadati</taxon>
        <taxon>Pseudomonadota</taxon>
        <taxon>Gammaproteobacteria</taxon>
        <taxon>Aeromonadales</taxon>
        <taxon>Aeromonadaceae</taxon>
        <taxon>Tolumonas</taxon>
    </lineage>
</organism>
<keyword evidence="2 9" id="KW-0963">Cytoplasm</keyword>
<comment type="caution">
    <text evidence="9">Lacks conserved residue(s) required for the propagation of feature annotation.</text>
</comment>
<comment type="function">
    <text evidence="6 9">Nucleoside triphosphate pyrophosphatase that hydrolyzes 7-methyl-GTP (m(7)GTP). May have a dual role in cell division arrest and in preventing the incorporation of modified nucleotides into cellular nucleic acids.</text>
</comment>
<name>A0A841GKT7_9GAMM</name>
<dbReference type="InterPro" id="IPR003697">
    <property type="entry name" value="Maf-like"/>
</dbReference>
<dbReference type="HAMAP" id="MF_00528">
    <property type="entry name" value="Maf"/>
    <property type="match status" value="1"/>
</dbReference>
<dbReference type="PANTHER" id="PTHR43213:SF10">
    <property type="entry name" value="7-METHYL-GTP PYROPHOSPHATASE"/>
    <property type="match status" value="1"/>
</dbReference>
<dbReference type="PIRSF" id="PIRSF006305">
    <property type="entry name" value="Maf"/>
    <property type="match status" value="1"/>
</dbReference>
<gene>
    <name evidence="10" type="ORF">HNR75_001316</name>
</gene>
<proteinExistence type="inferred from homology"/>
<sequence>MKTPDLILASTSIYRQALLEKLALPFRCMAPLIDETPRPEESAEQLVQRLALEKAKAVAANNPASWIIGSDQVCTINGLVVGKPGTEPAAIAQLQAASGQRITFYTGLCLYDATQDRYQLLAEPFHVHFRALSSEQIKRYVKAEMPLDCAGSFKSEGLGITLFSQLEGRDPNSLIGLPVIALVDMLAAWGMELPQ</sequence>
<keyword evidence="3 9" id="KW-0378">Hydrolase</keyword>
<evidence type="ECO:0000313" key="10">
    <source>
        <dbReference type="EMBL" id="MBB6055410.1"/>
    </source>
</evidence>
<dbReference type="GO" id="GO:0005737">
    <property type="term" value="C:cytoplasm"/>
    <property type="evidence" value="ECO:0007669"/>
    <property type="project" value="UniProtKB-SubCell"/>
</dbReference>
<evidence type="ECO:0000256" key="8">
    <source>
        <dbReference type="ARBA" id="ARBA00068163"/>
    </source>
</evidence>
<dbReference type="GO" id="GO:0009117">
    <property type="term" value="P:nucleotide metabolic process"/>
    <property type="evidence" value="ECO:0007669"/>
    <property type="project" value="UniProtKB-KW"/>
</dbReference>
<comment type="cofactor">
    <cofactor evidence="9">
        <name>a divalent metal cation</name>
        <dbReference type="ChEBI" id="CHEBI:60240"/>
    </cofactor>
</comment>
<evidence type="ECO:0000256" key="4">
    <source>
        <dbReference type="ARBA" id="ARBA00023080"/>
    </source>
</evidence>
<comment type="subcellular location">
    <subcellularLocation>
        <location evidence="1 9">Cytoplasm</location>
    </subcellularLocation>
</comment>
<feature type="site" description="Important for substrate specificity" evidence="9">
    <location>
        <position position="156"/>
    </location>
</feature>
<evidence type="ECO:0000256" key="1">
    <source>
        <dbReference type="ARBA" id="ARBA00004496"/>
    </source>
</evidence>
<evidence type="ECO:0000256" key="5">
    <source>
        <dbReference type="ARBA" id="ARBA00050213"/>
    </source>
</evidence>
<dbReference type="Gene3D" id="3.90.950.10">
    <property type="match status" value="1"/>
</dbReference>
<comment type="caution">
    <text evidence="10">The sequence shown here is derived from an EMBL/GenBank/DDBJ whole genome shotgun (WGS) entry which is preliminary data.</text>
</comment>
<evidence type="ECO:0000256" key="6">
    <source>
        <dbReference type="ARBA" id="ARBA00053369"/>
    </source>
</evidence>
<dbReference type="SUPFAM" id="SSF52972">
    <property type="entry name" value="ITPase-like"/>
    <property type="match status" value="1"/>
</dbReference>
<dbReference type="RefSeq" id="WP_188026192.1">
    <property type="nucleotide sequence ID" value="NZ_JACHGR010000004.1"/>
</dbReference>
<accession>A0A841GKT7</accession>
<dbReference type="PANTHER" id="PTHR43213">
    <property type="entry name" value="BIFUNCTIONAL DTTP/UTP PYROPHOSPHATASE/METHYLTRANSFERASE PROTEIN-RELATED"/>
    <property type="match status" value="1"/>
</dbReference>
<dbReference type="EC" id="3.6.1.-" evidence="9"/>
<evidence type="ECO:0000256" key="9">
    <source>
        <dbReference type="HAMAP-Rule" id="MF_00528"/>
    </source>
</evidence>
<evidence type="ECO:0000256" key="3">
    <source>
        <dbReference type="ARBA" id="ARBA00022801"/>
    </source>
</evidence>
<dbReference type="FunFam" id="3.90.950.10:FF:000005">
    <property type="entry name" value="7-methyl-GTP pyrophosphatase"/>
    <property type="match status" value="1"/>
</dbReference>
<dbReference type="CDD" id="cd00555">
    <property type="entry name" value="Maf"/>
    <property type="match status" value="1"/>
</dbReference>
<dbReference type="NCBIfam" id="TIGR00172">
    <property type="entry name" value="maf"/>
    <property type="match status" value="1"/>
</dbReference>
<keyword evidence="4 9" id="KW-0546">Nucleotide metabolism</keyword>
<evidence type="ECO:0000313" key="11">
    <source>
        <dbReference type="Proteomes" id="UP000585721"/>
    </source>
</evidence>
<dbReference type="InterPro" id="IPR029001">
    <property type="entry name" value="ITPase-like_fam"/>
</dbReference>
<dbReference type="EMBL" id="JACHGR010000004">
    <property type="protein sequence ID" value="MBB6055410.1"/>
    <property type="molecule type" value="Genomic_DNA"/>
</dbReference>
<dbReference type="Proteomes" id="UP000585721">
    <property type="component" value="Unassembled WGS sequence"/>
</dbReference>
<evidence type="ECO:0000256" key="2">
    <source>
        <dbReference type="ARBA" id="ARBA00022490"/>
    </source>
</evidence>
<keyword evidence="11" id="KW-1185">Reference proteome</keyword>